<proteinExistence type="predicted"/>
<accession>A0A4C2A7F6</accession>
<dbReference type="Proteomes" id="UP000299102">
    <property type="component" value="Unassembled WGS sequence"/>
</dbReference>
<dbReference type="AlphaFoldDB" id="A0A4C2A7F6"/>
<evidence type="ECO:0000313" key="2">
    <source>
        <dbReference type="Proteomes" id="UP000299102"/>
    </source>
</evidence>
<name>A0A4C2A7F6_EUMVA</name>
<gene>
    <name evidence="1" type="ORF">EVAR_24074_1</name>
</gene>
<dbReference type="EMBL" id="BGZK01002731">
    <property type="protein sequence ID" value="GBP96090.1"/>
    <property type="molecule type" value="Genomic_DNA"/>
</dbReference>
<reference evidence="1 2" key="1">
    <citation type="journal article" date="2019" name="Commun. Biol.">
        <title>The bagworm genome reveals a unique fibroin gene that provides high tensile strength.</title>
        <authorList>
            <person name="Kono N."/>
            <person name="Nakamura H."/>
            <person name="Ohtoshi R."/>
            <person name="Tomita M."/>
            <person name="Numata K."/>
            <person name="Arakawa K."/>
        </authorList>
    </citation>
    <scope>NUCLEOTIDE SEQUENCE [LARGE SCALE GENOMIC DNA]</scope>
</reference>
<keyword evidence="2" id="KW-1185">Reference proteome</keyword>
<evidence type="ECO:0000313" key="1">
    <source>
        <dbReference type="EMBL" id="GBP96090.1"/>
    </source>
</evidence>
<sequence length="96" mass="10568">MQLCLGGGTNQRPRIAAVVPVQLQMSVPSAYGAHAYFPAIYARRILLAENAQDGYLRAAGEPKRRGFSETIRNSEELLNMAGAMEEPPPFPLHKMQ</sequence>
<comment type="caution">
    <text evidence="1">The sequence shown here is derived from an EMBL/GenBank/DDBJ whole genome shotgun (WGS) entry which is preliminary data.</text>
</comment>
<protein>
    <submittedName>
        <fullName evidence="1">Uncharacterized protein</fullName>
    </submittedName>
</protein>
<organism evidence="1 2">
    <name type="scientific">Eumeta variegata</name>
    <name type="common">Bagworm moth</name>
    <name type="synonym">Eumeta japonica</name>
    <dbReference type="NCBI Taxonomy" id="151549"/>
    <lineage>
        <taxon>Eukaryota</taxon>
        <taxon>Metazoa</taxon>
        <taxon>Ecdysozoa</taxon>
        <taxon>Arthropoda</taxon>
        <taxon>Hexapoda</taxon>
        <taxon>Insecta</taxon>
        <taxon>Pterygota</taxon>
        <taxon>Neoptera</taxon>
        <taxon>Endopterygota</taxon>
        <taxon>Lepidoptera</taxon>
        <taxon>Glossata</taxon>
        <taxon>Ditrysia</taxon>
        <taxon>Tineoidea</taxon>
        <taxon>Psychidae</taxon>
        <taxon>Oiketicinae</taxon>
        <taxon>Eumeta</taxon>
    </lineage>
</organism>